<dbReference type="STRING" id="64969.SAMN02745127_02181"/>
<comment type="caution">
    <text evidence="2">The sequence shown here is derived from an EMBL/GenBank/DDBJ whole genome shotgun (WGS) entry which is preliminary data.</text>
</comment>
<keyword evidence="3" id="KW-1185">Reference proteome</keyword>
<feature type="region of interest" description="Disordered" evidence="1">
    <location>
        <begin position="62"/>
        <end position="83"/>
    </location>
</feature>
<dbReference type="RefSeq" id="WP_078745756.1">
    <property type="nucleotide sequence ID" value="NZ_FUXG01000014.1"/>
</dbReference>
<evidence type="ECO:0000313" key="2">
    <source>
        <dbReference type="EMBL" id="OPX55227.1"/>
    </source>
</evidence>
<proteinExistence type="predicted"/>
<accession>A0A1T4R528</accession>
<feature type="compositionally biased region" description="Basic residues" evidence="1">
    <location>
        <begin position="67"/>
        <end position="83"/>
    </location>
</feature>
<protein>
    <submittedName>
        <fullName evidence="2">Uncharacterized protein</fullName>
    </submittedName>
</protein>
<dbReference type="Proteomes" id="UP000191418">
    <property type="component" value="Unassembled WGS sequence"/>
</dbReference>
<reference evidence="2 3" key="1">
    <citation type="submission" date="2017-01" db="EMBL/GenBank/DDBJ databases">
        <title>Genome Sequencing of a Marine Spirillum, Oceanospirillum multiglobuliferum ATCC 33336, from Japan.</title>
        <authorList>
            <person name="Carney J.G."/>
            <person name="Trachtenberg A.M."/>
            <person name="Rheaume B.A."/>
            <person name="Linnane J.D."/>
            <person name="Pitts N.L."/>
            <person name="Mykles D.L."/>
            <person name="Maclea K.S."/>
        </authorList>
    </citation>
    <scope>NUCLEOTIDE SEQUENCE [LARGE SCALE GENOMIC DNA]</scope>
    <source>
        <strain evidence="2 3">ATCC 33336</strain>
    </source>
</reference>
<name>A0A1T4R528_9GAMM</name>
<dbReference type="AlphaFoldDB" id="A0A1T4R528"/>
<dbReference type="EMBL" id="MTSM01000011">
    <property type="protein sequence ID" value="OPX55227.1"/>
    <property type="molecule type" value="Genomic_DNA"/>
</dbReference>
<evidence type="ECO:0000313" key="3">
    <source>
        <dbReference type="Proteomes" id="UP000191418"/>
    </source>
</evidence>
<evidence type="ECO:0000256" key="1">
    <source>
        <dbReference type="SAM" id="MobiDB-lite"/>
    </source>
</evidence>
<gene>
    <name evidence="2" type="ORF">BTE48_09830</name>
</gene>
<organism evidence="2 3">
    <name type="scientific">Oceanospirillum multiglobuliferum</name>
    <dbReference type="NCBI Taxonomy" id="64969"/>
    <lineage>
        <taxon>Bacteria</taxon>
        <taxon>Pseudomonadati</taxon>
        <taxon>Pseudomonadota</taxon>
        <taxon>Gammaproteobacteria</taxon>
        <taxon>Oceanospirillales</taxon>
        <taxon>Oceanospirillaceae</taxon>
        <taxon>Oceanospirillum</taxon>
    </lineage>
</organism>
<sequence>MNVKKLIRQAENFLSSEERKRKEKVKYLKQVIKKLRQHELNLKAAHEQCADKKGREQLKKEWQLTHAQRKKGVNRLRSLKKKK</sequence>